<dbReference type="AlphaFoldDB" id="A0A2G1MC88"/>
<comment type="caution">
    <text evidence="1">The sequence shown here is derived from an EMBL/GenBank/DDBJ whole genome shotgun (WGS) entry which is preliminary data.</text>
</comment>
<dbReference type="EMBL" id="NQWH01000045">
    <property type="protein sequence ID" value="PHP26282.1"/>
    <property type="molecule type" value="Genomic_DNA"/>
</dbReference>
<dbReference type="OrthoDB" id="582619at2"/>
<gene>
    <name evidence="1" type="ORF">CJ301_17240</name>
</gene>
<sequence>MAIASHPSPTSQDLTLSDGTVALDALLEALHLTRTELACVLGMSPGSLSTAQRLSSEVSQQRLRDLVEILVRVTPWAGSLSRAFAWFSTQPLPSFGGRTAADLVREGRAEAIRFYVSRIALSGYA</sequence>
<organism evidence="1 2">
    <name type="scientific">Limimaricola cinnabarinus</name>
    <dbReference type="NCBI Taxonomy" id="1125964"/>
    <lineage>
        <taxon>Bacteria</taxon>
        <taxon>Pseudomonadati</taxon>
        <taxon>Pseudomonadota</taxon>
        <taxon>Alphaproteobacteria</taxon>
        <taxon>Rhodobacterales</taxon>
        <taxon>Paracoccaceae</taxon>
        <taxon>Limimaricola</taxon>
    </lineage>
</organism>
<evidence type="ECO:0000313" key="1">
    <source>
        <dbReference type="EMBL" id="PHP26282.1"/>
    </source>
</evidence>
<evidence type="ECO:0000313" key="2">
    <source>
        <dbReference type="Proteomes" id="UP000221860"/>
    </source>
</evidence>
<name>A0A2G1MC88_9RHOB</name>
<keyword evidence="2" id="KW-1185">Reference proteome</keyword>
<reference evidence="1 2" key="1">
    <citation type="submission" date="2017-08" db="EMBL/GenBank/DDBJ databases">
        <title>Draft Genome Sequence of Loktanella cinnabarina Strain XM1, Isolated from Coastal Surface Water.</title>
        <authorList>
            <person name="Ma R."/>
            <person name="Wang J."/>
            <person name="Wang Q."/>
            <person name="Ma Z."/>
            <person name="Li J."/>
            <person name="Chen L."/>
        </authorList>
    </citation>
    <scope>NUCLEOTIDE SEQUENCE [LARGE SCALE GENOMIC DNA]</scope>
    <source>
        <strain evidence="1 2">XM1</strain>
    </source>
</reference>
<proteinExistence type="predicted"/>
<accession>A0A2G1MC88</accession>
<dbReference type="Proteomes" id="UP000221860">
    <property type="component" value="Unassembled WGS sequence"/>
</dbReference>
<protein>
    <submittedName>
        <fullName evidence="1">XRE family transcriptional regulator</fullName>
    </submittedName>
</protein>